<dbReference type="Pfam" id="PF04385">
    <property type="entry name" value="FAINT"/>
    <property type="match status" value="2"/>
</dbReference>
<name>L0AYJ8_THEEQ</name>
<organism evidence="3 4">
    <name type="scientific">Theileria equi strain WA</name>
    <dbReference type="NCBI Taxonomy" id="1537102"/>
    <lineage>
        <taxon>Eukaryota</taxon>
        <taxon>Sar</taxon>
        <taxon>Alveolata</taxon>
        <taxon>Apicomplexa</taxon>
        <taxon>Aconoidasida</taxon>
        <taxon>Piroplasmida</taxon>
        <taxon>Theileriidae</taxon>
        <taxon>Theileria</taxon>
    </lineage>
</organism>
<gene>
    <name evidence="3" type="ORF">BEWA_029410</name>
</gene>
<accession>L0AYJ8</accession>
<evidence type="ECO:0000256" key="2">
    <source>
        <dbReference type="SAM" id="SignalP"/>
    </source>
</evidence>
<dbReference type="KEGG" id="beq:BEWA_029410"/>
<feature type="region of interest" description="Disordered" evidence="1">
    <location>
        <begin position="241"/>
        <end position="270"/>
    </location>
</feature>
<keyword evidence="4" id="KW-1185">Reference proteome</keyword>
<reference evidence="3 4" key="1">
    <citation type="journal article" date="2012" name="BMC Genomics">
        <title>Comparative genomic analysis and phylogenetic position of Theileria equi.</title>
        <authorList>
            <person name="Kappmeyer L.S."/>
            <person name="Thiagarajan M."/>
            <person name="Herndon D.R."/>
            <person name="Ramsay J.D."/>
            <person name="Caler E."/>
            <person name="Djikeng A."/>
            <person name="Gillespie J.J."/>
            <person name="Lau A.O."/>
            <person name="Roalson E.H."/>
            <person name="Silva J.C."/>
            <person name="Silva M.G."/>
            <person name="Suarez C.E."/>
            <person name="Ueti M.W."/>
            <person name="Nene V.M."/>
            <person name="Mealey R.H."/>
            <person name="Knowles D.P."/>
            <person name="Brayton K.A."/>
        </authorList>
    </citation>
    <scope>NUCLEOTIDE SEQUENCE [LARGE SCALE GENOMIC DNA]</scope>
    <source>
        <strain evidence="3 4">WA</strain>
    </source>
</reference>
<dbReference type="GeneID" id="15806977"/>
<evidence type="ECO:0008006" key="5">
    <source>
        <dbReference type="Google" id="ProtNLM"/>
    </source>
</evidence>
<dbReference type="Proteomes" id="UP000031512">
    <property type="component" value="Chromosome 1"/>
</dbReference>
<proteinExistence type="predicted"/>
<dbReference type="InterPro" id="IPR007480">
    <property type="entry name" value="DUF529"/>
</dbReference>
<protein>
    <recommendedName>
        <fullName evidence="5">Signal peptide containing protein</fullName>
    </recommendedName>
</protein>
<feature type="chain" id="PRO_5003939935" description="Signal peptide containing protein" evidence="2">
    <location>
        <begin position="19"/>
        <end position="270"/>
    </location>
</feature>
<evidence type="ECO:0000313" key="3">
    <source>
        <dbReference type="EMBL" id="AFZ80091.1"/>
    </source>
</evidence>
<dbReference type="VEuPathDB" id="PiroplasmaDB:BEWA_029410"/>
<dbReference type="RefSeq" id="XP_004829757.1">
    <property type="nucleotide sequence ID" value="XM_004829700.1"/>
</dbReference>
<evidence type="ECO:0000313" key="4">
    <source>
        <dbReference type="Proteomes" id="UP000031512"/>
    </source>
</evidence>
<sequence length="270" mass="30443">MRLSSLLYTIFIIKLVRSEKKVTFNVSQPDLNNTTLETRQDSGIEVKTYSPRDGFRIESVKYGDKELWSSSSSGQEACKSIQFHSKGETKLIALWIVNDNNTLDIKRFNKVGTEWKPLELEDFNDKIREAKGQEAGSNEGTRPTPVADYKSKIDSAIFNVRVSSHNGVPLLTCTPKDKKKPTQLVYGGETIWDGGEEALFLSALIYFKGDKPCVVTLSKKENGKDHTLFLHKDETGKWVNDKNKHAEKLKELQDAARPKEPPETAKGHVE</sequence>
<evidence type="ECO:0000256" key="1">
    <source>
        <dbReference type="SAM" id="MobiDB-lite"/>
    </source>
</evidence>
<dbReference type="EMBL" id="CP001669">
    <property type="protein sequence ID" value="AFZ80091.1"/>
    <property type="molecule type" value="Genomic_DNA"/>
</dbReference>
<feature type="signal peptide" evidence="2">
    <location>
        <begin position="1"/>
        <end position="18"/>
    </location>
</feature>
<dbReference type="AlphaFoldDB" id="L0AYJ8"/>
<keyword evidence="2" id="KW-0732">Signal</keyword>